<sequence length="418" mass="47629">MSTSDLITKLEHLRAESNWVDRALQSRAYTDSKILLPSLNWEDLISDQVTETTPKPSASLRDLQITTTIIANDEKIVHAIKDLIATIDKYRRHQRTTTEILLSRNAKIQELEQRVRDLEKQNDRMDVRNRDEKNDQVAMVKENQRLVHLNKIQARKLQSMVSWAQDLKAQHRVDCKRRDLEIGRLKNKLVEKRQLSSTVEFGIPLSLNSAQERNNIADDVGGVDDDGQVEGIFLGSGGGGDTAVAKVASGPSLAQIQRVIAKENASFTSSLMRIVESIASENYKLCKFIHCVKDYITVTSAELSNLRSSGSATLPNPSDLIDLDEINRDDDAAMQNYYNEMENSEAIERPLLNELYKIYHIFEDIVEALNNPGFTQNYNEVIEKLQNDMKQMEKNWKDALSTSEVWKKLAKQKQQKDK</sequence>
<reference evidence="4 5" key="1">
    <citation type="submission" date="2024-03" db="EMBL/GenBank/DDBJ databases">
        <authorList>
            <person name="Brejova B."/>
        </authorList>
    </citation>
    <scope>NUCLEOTIDE SEQUENCE [LARGE SCALE GENOMIC DNA]</scope>
    <source>
        <strain evidence="4 5">CBS 14171</strain>
    </source>
</reference>
<dbReference type="GeneID" id="92207734"/>
<dbReference type="InterPro" id="IPR021622">
    <property type="entry name" value="Afadin/alpha-actinin-bd"/>
</dbReference>
<keyword evidence="2 3" id="KW-0175">Coiled coil</keyword>
<proteinExistence type="inferred from homology"/>
<dbReference type="Proteomes" id="UP001497383">
    <property type="component" value="Chromosome 3"/>
</dbReference>
<dbReference type="Pfam" id="PF11559">
    <property type="entry name" value="ADIP"/>
    <property type="match status" value="1"/>
</dbReference>
<gene>
    <name evidence="4" type="ORF">LODBEIA_P25380</name>
</gene>
<feature type="coiled-coil region" evidence="3">
    <location>
        <begin position="375"/>
        <end position="402"/>
    </location>
</feature>
<name>A0ABP0ZKB3_9ASCO</name>
<evidence type="ECO:0000256" key="2">
    <source>
        <dbReference type="ARBA" id="ARBA00023054"/>
    </source>
</evidence>
<evidence type="ECO:0000313" key="5">
    <source>
        <dbReference type="Proteomes" id="UP001497383"/>
    </source>
</evidence>
<comment type="similarity">
    <text evidence="1">Belongs to the ADIP family.</text>
</comment>
<accession>A0ABP0ZKB3</accession>
<evidence type="ECO:0000313" key="4">
    <source>
        <dbReference type="EMBL" id="CAK9438314.1"/>
    </source>
</evidence>
<keyword evidence="5" id="KW-1185">Reference proteome</keyword>
<evidence type="ECO:0000256" key="1">
    <source>
        <dbReference type="ARBA" id="ARBA00009291"/>
    </source>
</evidence>
<evidence type="ECO:0008006" key="6">
    <source>
        <dbReference type="Google" id="ProtNLM"/>
    </source>
</evidence>
<feature type="coiled-coil region" evidence="3">
    <location>
        <begin position="101"/>
        <end position="135"/>
    </location>
</feature>
<organism evidence="4 5">
    <name type="scientific">Lodderomyces beijingensis</name>
    <dbReference type="NCBI Taxonomy" id="1775926"/>
    <lineage>
        <taxon>Eukaryota</taxon>
        <taxon>Fungi</taxon>
        <taxon>Dikarya</taxon>
        <taxon>Ascomycota</taxon>
        <taxon>Saccharomycotina</taxon>
        <taxon>Pichiomycetes</taxon>
        <taxon>Debaryomycetaceae</taxon>
        <taxon>Candida/Lodderomyces clade</taxon>
        <taxon>Lodderomyces</taxon>
    </lineage>
</organism>
<evidence type="ECO:0000256" key="3">
    <source>
        <dbReference type="SAM" id="Coils"/>
    </source>
</evidence>
<dbReference type="EMBL" id="OZ022407">
    <property type="protein sequence ID" value="CAK9438314.1"/>
    <property type="molecule type" value="Genomic_DNA"/>
</dbReference>
<dbReference type="RefSeq" id="XP_066829476.1">
    <property type="nucleotide sequence ID" value="XM_066972548.1"/>
</dbReference>
<protein>
    <recommendedName>
        <fullName evidence="6">Autophagy-related protein 25</fullName>
    </recommendedName>
</protein>